<gene>
    <name evidence="3" type="ORF">PAESOLCIP111_06344</name>
</gene>
<protein>
    <recommendedName>
        <fullName evidence="5">DUF4179 domain-containing protein</fullName>
    </recommendedName>
</protein>
<feature type="compositionally biased region" description="Basic and acidic residues" evidence="1">
    <location>
        <begin position="105"/>
        <end position="117"/>
    </location>
</feature>
<evidence type="ECO:0008006" key="5">
    <source>
        <dbReference type="Google" id="ProtNLM"/>
    </source>
</evidence>
<dbReference type="RefSeq" id="WP_218096006.1">
    <property type="nucleotide sequence ID" value="NZ_CAJVAS010000062.1"/>
</dbReference>
<evidence type="ECO:0000313" key="3">
    <source>
        <dbReference type="EMBL" id="CAG7651579.1"/>
    </source>
</evidence>
<evidence type="ECO:0000313" key="4">
    <source>
        <dbReference type="Proteomes" id="UP000693672"/>
    </source>
</evidence>
<proteinExistence type="predicted"/>
<dbReference type="AlphaFoldDB" id="A0A916KAC2"/>
<feature type="region of interest" description="Disordered" evidence="1">
    <location>
        <begin position="54"/>
        <end position="154"/>
    </location>
</feature>
<reference evidence="3" key="1">
    <citation type="submission" date="2021-06" db="EMBL/GenBank/DDBJ databases">
        <authorList>
            <person name="Criscuolo A."/>
        </authorList>
    </citation>
    <scope>NUCLEOTIDE SEQUENCE</scope>
    <source>
        <strain evidence="3">CIP111600</strain>
    </source>
</reference>
<dbReference type="Proteomes" id="UP000693672">
    <property type="component" value="Unassembled WGS sequence"/>
</dbReference>
<organism evidence="3 4">
    <name type="scientific">Paenibacillus solanacearum</name>
    <dbReference type="NCBI Taxonomy" id="2048548"/>
    <lineage>
        <taxon>Bacteria</taxon>
        <taxon>Bacillati</taxon>
        <taxon>Bacillota</taxon>
        <taxon>Bacilli</taxon>
        <taxon>Bacillales</taxon>
        <taxon>Paenibacillaceae</taxon>
        <taxon>Paenibacillus</taxon>
    </lineage>
</organism>
<sequence>MRDAGEKQLYRLIDRLEQEEGLALADKVSADDHPEEALAPERLEQVKRRTWEKLGLPAQAVAEGGVEPTEARPPERQKPQTGETHRLEKPKTEESGWETAGMKQAESRKLPTVEKHGLAVTEVAESETKTTEAQPTGMKEHAPEAEQKPTRKRLPPWRKKALIAASALILVVAAVIGSSADVRADIKKALRFIPGFGYVQEEDRAQPMFVLPKPAVKQVEDGELRIDAILVEASRTLVQVSGKGRAEAPNELAFVTADGKTYPFKRAMLATSGEWQGMYYYEGTIPVTAETDIILKLGRTNIGPLRLTEPKTGDELQDLGMAATTNGIKVAAVVTPLTGDKMKVNLLSQLPQGMKLESYGLQPINSAIRTVLLDETGEAVTIPEDSGFVKKAEFDFEDGSGGKSRYTLSIPYLRVVHTEAPFQTVTLPVPAAGESQDLNISVTVAGFPVQLYRIERADAKNVRIFADVHFDADAPATLQDFRVDMIDPHRQSYSWKVTDDTRAMDRMQLEILPEMKQLTFKIGEPWILFKGPWNIELGQMPAADR</sequence>
<keyword evidence="4" id="KW-1185">Reference proteome</keyword>
<evidence type="ECO:0000256" key="1">
    <source>
        <dbReference type="SAM" id="MobiDB-lite"/>
    </source>
</evidence>
<evidence type="ECO:0000256" key="2">
    <source>
        <dbReference type="SAM" id="Phobius"/>
    </source>
</evidence>
<keyword evidence="2" id="KW-0472">Membrane</keyword>
<feature type="compositionally biased region" description="Basic and acidic residues" evidence="1">
    <location>
        <begin position="138"/>
        <end position="149"/>
    </location>
</feature>
<accession>A0A916KAC2</accession>
<comment type="caution">
    <text evidence="3">The sequence shown here is derived from an EMBL/GenBank/DDBJ whole genome shotgun (WGS) entry which is preliminary data.</text>
</comment>
<name>A0A916KAC2_9BACL</name>
<feature type="compositionally biased region" description="Basic and acidic residues" evidence="1">
    <location>
        <begin position="69"/>
        <end position="94"/>
    </location>
</feature>
<feature type="transmembrane region" description="Helical" evidence="2">
    <location>
        <begin position="161"/>
        <end position="180"/>
    </location>
</feature>
<keyword evidence="2" id="KW-1133">Transmembrane helix</keyword>
<dbReference type="EMBL" id="CAJVAS010000062">
    <property type="protein sequence ID" value="CAG7651579.1"/>
    <property type="molecule type" value="Genomic_DNA"/>
</dbReference>
<keyword evidence="2" id="KW-0812">Transmembrane</keyword>